<accession>A0ABD2KDW5</accession>
<organism evidence="1 2">
    <name type="scientific">Heterodera trifolii</name>
    <dbReference type="NCBI Taxonomy" id="157864"/>
    <lineage>
        <taxon>Eukaryota</taxon>
        <taxon>Metazoa</taxon>
        <taxon>Ecdysozoa</taxon>
        <taxon>Nematoda</taxon>
        <taxon>Chromadorea</taxon>
        <taxon>Rhabditida</taxon>
        <taxon>Tylenchina</taxon>
        <taxon>Tylenchomorpha</taxon>
        <taxon>Tylenchoidea</taxon>
        <taxon>Heteroderidae</taxon>
        <taxon>Heteroderinae</taxon>
        <taxon>Heterodera</taxon>
    </lineage>
</organism>
<keyword evidence="2" id="KW-1185">Reference proteome</keyword>
<comment type="caution">
    <text evidence="1">The sequence shown here is derived from an EMBL/GenBank/DDBJ whole genome shotgun (WGS) entry which is preliminary data.</text>
</comment>
<name>A0ABD2KDW5_9BILA</name>
<proteinExistence type="predicted"/>
<dbReference type="Proteomes" id="UP001620626">
    <property type="component" value="Unassembled WGS sequence"/>
</dbReference>
<reference evidence="1 2" key="1">
    <citation type="submission" date="2024-10" db="EMBL/GenBank/DDBJ databases">
        <authorList>
            <person name="Kim D."/>
        </authorList>
    </citation>
    <scope>NUCLEOTIDE SEQUENCE [LARGE SCALE GENOMIC DNA]</scope>
    <source>
        <strain evidence="1">BH-2024</strain>
    </source>
</reference>
<gene>
    <name evidence="1" type="ORF">niasHT_029319</name>
</gene>
<evidence type="ECO:0000313" key="1">
    <source>
        <dbReference type="EMBL" id="KAL3100898.1"/>
    </source>
</evidence>
<protein>
    <submittedName>
        <fullName evidence="1">Uncharacterized protein</fullName>
    </submittedName>
</protein>
<dbReference type="EMBL" id="JBICBT010000784">
    <property type="protein sequence ID" value="KAL3100898.1"/>
    <property type="molecule type" value="Genomic_DNA"/>
</dbReference>
<dbReference type="AlphaFoldDB" id="A0ABD2KDW5"/>
<sequence length="99" mass="11961">MISHRFDFYVNEHFKTRKWALAFIRIRRKIGESGTNQMEIVNYHFKPLPIPQIQMPLKVSGFKWIFIHFIDQNVIAFLHRFCQLFASYPINLTINTYVQ</sequence>
<evidence type="ECO:0000313" key="2">
    <source>
        <dbReference type="Proteomes" id="UP001620626"/>
    </source>
</evidence>